<dbReference type="KEGG" id="dre:101883331"/>
<evidence type="ECO:0000256" key="1">
    <source>
        <dbReference type="SAM" id="Phobius"/>
    </source>
</evidence>
<dbReference type="Pfam" id="PF13927">
    <property type="entry name" value="Ig_3"/>
    <property type="match status" value="1"/>
</dbReference>
<dbReference type="AlphaFoldDB" id="A0A2R8RXT3"/>
<dbReference type="SUPFAM" id="SSF48726">
    <property type="entry name" value="Immunoglobulin"/>
    <property type="match status" value="2"/>
</dbReference>
<evidence type="ECO:0000313" key="4">
    <source>
        <dbReference type="Ensembl" id="ENSDARP00000155555"/>
    </source>
</evidence>
<dbReference type="SMART" id="SM00409">
    <property type="entry name" value="IG"/>
    <property type="match status" value="2"/>
</dbReference>
<dbReference type="InterPro" id="IPR013106">
    <property type="entry name" value="Ig_V-set"/>
</dbReference>
<reference evidence="4 5" key="1">
    <citation type="journal article" date="2013" name="Nature">
        <title>The zebrafish reference genome sequence and its relationship to the human genome.</title>
        <authorList>
            <consortium name="Genome Reference Consortium Zebrafish"/>
            <person name="Howe K."/>
            <person name="Clark M.D."/>
            <person name="Torroja C.F."/>
            <person name="Torrance J."/>
            <person name="Berthelot C."/>
            <person name="Muffato M."/>
            <person name="Collins J.E."/>
            <person name="Humphray S."/>
            <person name="McLaren K."/>
            <person name="Matthews L."/>
            <person name="McLaren S."/>
            <person name="Sealy I."/>
            <person name="Caccamo M."/>
            <person name="Churcher C."/>
            <person name="Scott C."/>
            <person name="Barrett J.C."/>
            <person name="Koch R."/>
            <person name="Rauch G.J."/>
            <person name="White S."/>
            <person name="Chow W."/>
            <person name="Kilian B."/>
            <person name="Quintais L.T."/>
            <person name="Guerra-Assuncao J.A."/>
            <person name="Zhou Y."/>
            <person name="Gu Y."/>
            <person name="Yen J."/>
            <person name="Vogel J.H."/>
            <person name="Eyre T."/>
            <person name="Redmond S."/>
            <person name="Banerjee R."/>
            <person name="Chi J."/>
            <person name="Fu B."/>
            <person name="Langley E."/>
            <person name="Maguire S.F."/>
            <person name="Laird G.K."/>
            <person name="Lloyd D."/>
            <person name="Kenyon E."/>
            <person name="Donaldson S."/>
            <person name="Sehra H."/>
            <person name="Almeida-King J."/>
            <person name="Loveland J."/>
            <person name="Trevanion S."/>
            <person name="Jones M."/>
            <person name="Quail M."/>
            <person name="Willey D."/>
            <person name="Hunt A."/>
            <person name="Burton J."/>
            <person name="Sims S."/>
            <person name="McLay K."/>
            <person name="Plumb B."/>
            <person name="Davis J."/>
            <person name="Clee C."/>
            <person name="Oliver K."/>
            <person name="Clark R."/>
            <person name="Riddle C."/>
            <person name="Elliot D."/>
            <person name="Eliott D."/>
            <person name="Threadgold G."/>
            <person name="Harden G."/>
            <person name="Ware D."/>
            <person name="Begum S."/>
            <person name="Mortimore B."/>
            <person name="Mortimer B."/>
            <person name="Kerry G."/>
            <person name="Heath P."/>
            <person name="Phillimore B."/>
            <person name="Tracey A."/>
            <person name="Corby N."/>
            <person name="Dunn M."/>
            <person name="Johnson C."/>
            <person name="Wood J."/>
            <person name="Clark S."/>
            <person name="Pelan S."/>
            <person name="Griffiths G."/>
            <person name="Smith M."/>
            <person name="Glithero R."/>
            <person name="Howden P."/>
            <person name="Barker N."/>
            <person name="Lloyd C."/>
            <person name="Stevens C."/>
            <person name="Harley J."/>
            <person name="Holt K."/>
            <person name="Panagiotidis G."/>
            <person name="Lovell J."/>
            <person name="Beasley H."/>
            <person name="Henderson C."/>
            <person name="Gordon D."/>
            <person name="Auger K."/>
            <person name="Wright D."/>
            <person name="Collins J."/>
            <person name="Raisen C."/>
            <person name="Dyer L."/>
            <person name="Leung K."/>
            <person name="Robertson L."/>
            <person name="Ambridge K."/>
            <person name="Leongamornlert D."/>
            <person name="McGuire S."/>
            <person name="Gilderthorp R."/>
            <person name="Griffiths C."/>
            <person name="Manthravadi D."/>
            <person name="Nichol S."/>
            <person name="Barker G."/>
            <person name="Whitehead S."/>
            <person name="Kay M."/>
            <person name="Brown J."/>
            <person name="Murnane C."/>
            <person name="Gray E."/>
            <person name="Humphries M."/>
            <person name="Sycamore N."/>
            <person name="Barker D."/>
            <person name="Saunders D."/>
            <person name="Wallis J."/>
            <person name="Babbage A."/>
            <person name="Hammond S."/>
            <person name="Mashreghi-Mohammadi M."/>
            <person name="Barr L."/>
            <person name="Martin S."/>
            <person name="Wray P."/>
            <person name="Ellington A."/>
            <person name="Matthews N."/>
            <person name="Ellwood M."/>
            <person name="Woodmansey R."/>
            <person name="Clark G."/>
            <person name="Cooper J."/>
            <person name="Cooper J."/>
            <person name="Tromans A."/>
            <person name="Grafham D."/>
            <person name="Skuce C."/>
            <person name="Pandian R."/>
            <person name="Andrews R."/>
            <person name="Harrison E."/>
            <person name="Kimberley A."/>
            <person name="Garnett J."/>
            <person name="Fosker N."/>
            <person name="Hall R."/>
            <person name="Garner P."/>
            <person name="Kelly D."/>
            <person name="Bird C."/>
            <person name="Palmer S."/>
            <person name="Gehring I."/>
            <person name="Berger A."/>
            <person name="Dooley C.M."/>
            <person name="Ersan-Urun Z."/>
            <person name="Eser C."/>
            <person name="Geiger H."/>
            <person name="Geisler M."/>
            <person name="Karotki L."/>
            <person name="Kirn A."/>
            <person name="Konantz J."/>
            <person name="Konantz M."/>
            <person name="Oberlander M."/>
            <person name="Rudolph-Geiger S."/>
            <person name="Teucke M."/>
            <person name="Lanz C."/>
            <person name="Raddatz G."/>
            <person name="Osoegawa K."/>
            <person name="Zhu B."/>
            <person name="Rapp A."/>
            <person name="Widaa S."/>
            <person name="Langford C."/>
            <person name="Yang F."/>
            <person name="Schuster S.C."/>
            <person name="Carter N.P."/>
            <person name="Harrow J."/>
            <person name="Ning Z."/>
            <person name="Herrero J."/>
            <person name="Searle S.M."/>
            <person name="Enright A."/>
            <person name="Geisler R."/>
            <person name="Plasterk R.H."/>
            <person name="Lee C."/>
            <person name="Westerfield M."/>
            <person name="de Jong P.J."/>
            <person name="Zon L.I."/>
            <person name="Postlethwait J.H."/>
            <person name="Nusslein-Volhard C."/>
            <person name="Hubbard T.J."/>
            <person name="Roest Crollius H."/>
            <person name="Rogers J."/>
            <person name="Stemple D.L."/>
        </authorList>
    </citation>
    <scope>NUCLEOTIDE SEQUENCE [LARGE SCALE GENOMIC DNA]</scope>
    <source>
        <strain evidence="4">Tuebingen</strain>
    </source>
</reference>
<feature type="chain" id="PRO_5044578726" evidence="2">
    <location>
        <begin position="19"/>
        <end position="279"/>
    </location>
</feature>
<dbReference type="GeneID" id="101883331"/>
<dbReference type="Ensembl" id="ENSDART00000187946.1">
    <property type="protein sequence ID" value="ENSDARP00000155555.1"/>
    <property type="gene ID" value="ENSDARG00000110288.1"/>
</dbReference>
<keyword evidence="5" id="KW-1185">Reference proteome</keyword>
<dbReference type="SMR" id="A0A2R8RXT3"/>
<organism evidence="4">
    <name type="scientific">Danio rerio</name>
    <name type="common">Zebrafish</name>
    <name type="synonym">Brachydanio rerio</name>
    <dbReference type="NCBI Taxonomy" id="7955"/>
    <lineage>
        <taxon>Eukaryota</taxon>
        <taxon>Metazoa</taxon>
        <taxon>Chordata</taxon>
        <taxon>Craniata</taxon>
        <taxon>Vertebrata</taxon>
        <taxon>Euteleostomi</taxon>
        <taxon>Actinopterygii</taxon>
        <taxon>Neopterygii</taxon>
        <taxon>Teleostei</taxon>
        <taxon>Ostariophysi</taxon>
        <taxon>Cypriniformes</taxon>
        <taxon>Danionidae</taxon>
        <taxon>Danioninae</taxon>
        <taxon>Danio</taxon>
    </lineage>
</organism>
<dbReference type="PANTHER" id="PTHR21063">
    <property type="entry name" value="LFA-3"/>
    <property type="match status" value="1"/>
</dbReference>
<dbReference type="PANTHER" id="PTHR21063:SF4">
    <property type="entry name" value="CD48 ANTIGEN-RELATED"/>
    <property type="match status" value="1"/>
</dbReference>
<evidence type="ECO:0000259" key="3">
    <source>
        <dbReference type="PROSITE" id="PS50835"/>
    </source>
</evidence>
<dbReference type="Bgee" id="ENSDARG00000110288">
    <property type="expression patterns" value="Expressed in pharyngeal gill and 14 other cell types or tissues"/>
</dbReference>
<keyword evidence="2" id="KW-0732">Signal</keyword>
<feature type="signal peptide" evidence="2">
    <location>
        <begin position="1"/>
        <end position="18"/>
    </location>
</feature>
<protein>
    <submittedName>
        <fullName evidence="4">Uncharacterized LOC101883331</fullName>
    </submittedName>
</protein>
<evidence type="ECO:0000256" key="2">
    <source>
        <dbReference type="SAM" id="SignalP"/>
    </source>
</evidence>
<reference evidence="4" key="2">
    <citation type="submission" date="2018-04" db="UniProtKB">
        <authorList>
            <consortium name="Ensembl"/>
        </authorList>
    </citation>
    <scope>IDENTIFICATION</scope>
    <source>
        <strain evidence="4">Tuebingen</strain>
    </source>
</reference>
<name>A0A2R8RXT3_DANRE</name>
<feature type="domain" description="Ig-like" evidence="3">
    <location>
        <begin position="124"/>
        <end position="231"/>
    </location>
</feature>
<reference evidence="6" key="3">
    <citation type="submission" date="2025-04" db="UniProtKB">
        <authorList>
            <consortium name="RefSeq"/>
        </authorList>
    </citation>
    <scope>IDENTIFICATION</scope>
    <source>
        <strain evidence="6">Tuebingen</strain>
    </source>
</reference>
<accession>A0A2R8RXT3</accession>
<dbReference type="InterPro" id="IPR003599">
    <property type="entry name" value="Ig_sub"/>
</dbReference>
<accession>A0A8M2B8G2</accession>
<dbReference type="GeneTree" id="ENSGT01050000244806"/>
<proteinExistence type="predicted"/>
<dbReference type="InterPro" id="IPR007110">
    <property type="entry name" value="Ig-like_dom"/>
</dbReference>
<sequence>MILVVLFQLYGLLLGVFGDDTVPVMEGDSLTLHTNTKTKQQEKIKWFFDHTRIAQINGDLSFICADVQCEDGDERFRNRLKLDHQTGSLTITNTTFTDEGDYQLQIIGSSSNSVKIFNIIVHDASTADSEEKKSKSVKEGESVTLNCQIKNPNDVKWYFNDLVIAEITGDQSKTCRGVRCEDGDERFRDRLKLDHQNGSLTIINTKSTDAGVYKLQINSSSFSIQRNHSISIISEESFSVTDWTLYLCVAIGILVAIVLMLIGLKGWRRRRSNHRQNYV</sequence>
<dbReference type="OMA" id="VMNINTT"/>
<dbReference type="Proteomes" id="UP000000437">
    <property type="component" value="Chromosome 22"/>
</dbReference>
<evidence type="ECO:0000313" key="6">
    <source>
        <dbReference type="RefSeq" id="XP_005161702.1"/>
    </source>
</evidence>
<keyword evidence="1" id="KW-0472">Membrane</keyword>
<gene>
    <name evidence="4 6" type="primary">LOC101883331</name>
</gene>
<keyword evidence="1" id="KW-0812">Transmembrane</keyword>
<dbReference type="PaxDb" id="7955-ENSDARP00000108989"/>
<evidence type="ECO:0000313" key="5">
    <source>
        <dbReference type="Proteomes" id="UP000000437"/>
    </source>
</evidence>
<dbReference type="RefSeq" id="XP_005161702.1">
    <property type="nucleotide sequence ID" value="XM_005161645.5"/>
</dbReference>
<dbReference type="EMBL" id="CT583625">
    <property type="status" value="NOT_ANNOTATED_CDS"/>
    <property type="molecule type" value="Genomic_DNA"/>
</dbReference>
<dbReference type="PROSITE" id="PS50835">
    <property type="entry name" value="IG_LIKE"/>
    <property type="match status" value="1"/>
</dbReference>
<dbReference type="Pfam" id="PF07686">
    <property type="entry name" value="V-set"/>
    <property type="match status" value="1"/>
</dbReference>
<feature type="transmembrane region" description="Helical" evidence="1">
    <location>
        <begin position="243"/>
        <end position="264"/>
    </location>
</feature>
<dbReference type="InterPro" id="IPR036179">
    <property type="entry name" value="Ig-like_dom_sf"/>
</dbReference>
<dbReference type="Gene3D" id="2.60.40.10">
    <property type="entry name" value="Immunoglobulins"/>
    <property type="match status" value="2"/>
</dbReference>
<keyword evidence="1" id="KW-1133">Transmembrane helix</keyword>
<dbReference type="OrthoDB" id="8741746at2759"/>
<dbReference type="InterPro" id="IPR013783">
    <property type="entry name" value="Ig-like_fold"/>
</dbReference>